<organism evidence="2 3">
    <name type="scientific">Aspergillus tubingensis</name>
    <dbReference type="NCBI Taxonomy" id="5068"/>
    <lineage>
        <taxon>Eukaryota</taxon>
        <taxon>Fungi</taxon>
        <taxon>Dikarya</taxon>
        <taxon>Ascomycota</taxon>
        <taxon>Pezizomycotina</taxon>
        <taxon>Eurotiomycetes</taxon>
        <taxon>Eurotiomycetidae</taxon>
        <taxon>Eurotiales</taxon>
        <taxon>Aspergillaceae</taxon>
        <taxon>Aspergillus</taxon>
        <taxon>Aspergillus subgen. Circumdati</taxon>
    </lineage>
</organism>
<protein>
    <submittedName>
        <fullName evidence="2">Uncharacterized protein</fullName>
    </submittedName>
</protein>
<proteinExistence type="predicted"/>
<accession>A0A9W6EJP6</accession>
<feature type="region of interest" description="Disordered" evidence="1">
    <location>
        <begin position="1"/>
        <end position="21"/>
    </location>
</feature>
<evidence type="ECO:0000313" key="3">
    <source>
        <dbReference type="Proteomes" id="UP001144157"/>
    </source>
</evidence>
<dbReference type="Proteomes" id="UP001144157">
    <property type="component" value="Unassembled WGS sequence"/>
</dbReference>
<sequence length="66" mass="7034">MNSQSAIPPNDTAAEASPAAEVHTEFRMPCRSVDHVDGENVVHARSKLVDAEPIGSKAGRISHPLM</sequence>
<evidence type="ECO:0000313" key="2">
    <source>
        <dbReference type="EMBL" id="GLA81585.1"/>
    </source>
</evidence>
<name>A0A9W6EJP6_ASPTU</name>
<dbReference type="AlphaFoldDB" id="A0A9W6EJP6"/>
<reference evidence="2" key="1">
    <citation type="submission" date="2022-07" db="EMBL/GenBank/DDBJ databases">
        <title>Taxonomy of Aspergillus series Nigri: significant species reduction supported by multi-species coalescent approaches.</title>
        <authorList>
            <person name="Bian C."/>
            <person name="Kusuya Y."/>
            <person name="Sklenar F."/>
            <person name="D'hooge E."/>
            <person name="Yaguchi T."/>
            <person name="Takahashi H."/>
            <person name="Hubka V."/>
        </authorList>
    </citation>
    <scope>NUCLEOTIDE SEQUENCE</scope>
    <source>
        <strain evidence="2">IFM 56815</strain>
    </source>
</reference>
<dbReference type="EMBL" id="BRPE01000002">
    <property type="protein sequence ID" value="GLA81585.1"/>
    <property type="molecule type" value="Genomic_DNA"/>
</dbReference>
<comment type="caution">
    <text evidence="2">The sequence shown here is derived from an EMBL/GenBank/DDBJ whole genome shotgun (WGS) entry which is preliminary data.</text>
</comment>
<evidence type="ECO:0000256" key="1">
    <source>
        <dbReference type="SAM" id="MobiDB-lite"/>
    </source>
</evidence>
<gene>
    <name evidence="2" type="ORF">AtubIFM56815_005242</name>
</gene>